<keyword evidence="3" id="KW-0050">Antiport</keyword>
<evidence type="ECO:0000313" key="11">
    <source>
        <dbReference type="Proteomes" id="UP001597094"/>
    </source>
</evidence>
<feature type="transmembrane region" description="Helical" evidence="8">
    <location>
        <begin position="29"/>
        <end position="49"/>
    </location>
</feature>
<keyword evidence="2" id="KW-0813">Transport</keyword>
<feature type="transmembrane region" description="Helical" evidence="8">
    <location>
        <begin position="61"/>
        <end position="81"/>
    </location>
</feature>
<dbReference type="Proteomes" id="UP001597094">
    <property type="component" value="Unassembled WGS sequence"/>
</dbReference>
<gene>
    <name evidence="10" type="ORF">ACFQ2O_04595</name>
</gene>
<keyword evidence="5 8" id="KW-1133">Transmembrane helix</keyword>
<name>A0ABW3SLB3_9BACT</name>
<evidence type="ECO:0000259" key="9">
    <source>
        <dbReference type="Pfam" id="PF00999"/>
    </source>
</evidence>
<evidence type="ECO:0000256" key="8">
    <source>
        <dbReference type="SAM" id="Phobius"/>
    </source>
</evidence>
<feature type="domain" description="Cation/H+ exchanger transmembrane" evidence="9">
    <location>
        <begin position="15"/>
        <end position="402"/>
    </location>
</feature>
<feature type="transmembrane region" description="Helical" evidence="8">
    <location>
        <begin position="93"/>
        <end position="116"/>
    </location>
</feature>
<dbReference type="Pfam" id="PF00999">
    <property type="entry name" value="Na_H_Exchanger"/>
    <property type="match status" value="1"/>
</dbReference>
<dbReference type="EMBL" id="JBHTLD010000024">
    <property type="protein sequence ID" value="MFD1185478.1"/>
    <property type="molecule type" value="Genomic_DNA"/>
</dbReference>
<evidence type="ECO:0000256" key="5">
    <source>
        <dbReference type="ARBA" id="ARBA00022989"/>
    </source>
</evidence>
<dbReference type="RefSeq" id="WP_377523233.1">
    <property type="nucleotide sequence ID" value="NZ_JBHTLD010000024.1"/>
</dbReference>
<proteinExistence type="predicted"/>
<reference evidence="11" key="1">
    <citation type="journal article" date="2019" name="Int. J. Syst. Evol. Microbiol.">
        <title>The Global Catalogue of Microorganisms (GCM) 10K type strain sequencing project: providing services to taxonomists for standard genome sequencing and annotation.</title>
        <authorList>
            <consortium name="The Broad Institute Genomics Platform"/>
            <consortium name="The Broad Institute Genome Sequencing Center for Infectious Disease"/>
            <person name="Wu L."/>
            <person name="Ma J."/>
        </authorList>
    </citation>
    <scope>NUCLEOTIDE SEQUENCE [LARGE SCALE GENOMIC DNA]</scope>
    <source>
        <strain evidence="11">JCM 31319</strain>
    </source>
</reference>
<evidence type="ECO:0000256" key="2">
    <source>
        <dbReference type="ARBA" id="ARBA00022448"/>
    </source>
</evidence>
<keyword evidence="11" id="KW-1185">Reference proteome</keyword>
<evidence type="ECO:0000256" key="3">
    <source>
        <dbReference type="ARBA" id="ARBA00022449"/>
    </source>
</evidence>
<feature type="transmembrane region" description="Helical" evidence="8">
    <location>
        <begin position="295"/>
        <end position="316"/>
    </location>
</feature>
<feature type="transmembrane region" description="Helical" evidence="8">
    <location>
        <begin position="6"/>
        <end position="22"/>
    </location>
</feature>
<keyword evidence="7 8" id="KW-0472">Membrane</keyword>
<keyword evidence="6" id="KW-0406">Ion transport</keyword>
<evidence type="ECO:0000256" key="6">
    <source>
        <dbReference type="ARBA" id="ARBA00023065"/>
    </source>
</evidence>
<evidence type="ECO:0000256" key="4">
    <source>
        <dbReference type="ARBA" id="ARBA00022692"/>
    </source>
</evidence>
<feature type="transmembrane region" description="Helical" evidence="8">
    <location>
        <begin position="351"/>
        <end position="371"/>
    </location>
</feature>
<dbReference type="PANTHER" id="PTHR32507:SF8">
    <property type="entry name" value="CNH1P"/>
    <property type="match status" value="1"/>
</dbReference>
<evidence type="ECO:0000256" key="1">
    <source>
        <dbReference type="ARBA" id="ARBA00004651"/>
    </source>
</evidence>
<protein>
    <submittedName>
        <fullName evidence="10">Cation:proton antiporter</fullName>
    </submittedName>
</protein>
<feature type="transmembrane region" description="Helical" evidence="8">
    <location>
        <begin position="257"/>
        <end position="275"/>
    </location>
</feature>
<feature type="transmembrane region" description="Helical" evidence="8">
    <location>
        <begin position="383"/>
        <end position="405"/>
    </location>
</feature>
<dbReference type="PANTHER" id="PTHR32507">
    <property type="entry name" value="NA(+)/H(+) ANTIPORTER 1"/>
    <property type="match status" value="1"/>
</dbReference>
<sequence length="430" mass="47471">MNDYIVAMTIIGLAALSMTWIPNLMERTFVSYPIVFLLLGVIIYLLPLGLPSPDPLWQEDYVVRLTELSVIISLMGTGLKIRRKFSLKNWRIPFRLVTITMLICIAAVAFLGWSILGFSVAGAVLLGAVLAPTDPVLAEQVQVGPPDDDEEDVVRFSLTAEAGLNDGSAFPFTWLAVVLAIAAGGETQNWFEDWFKDWFLRDLLYRIVAGVGVGYLIGKGLAYLIFRLPKKTSFPKAQHGFLSLSATLVTYGITELLHGYGFIAVFVTALTVSSVEAEHEYNIEMHDFVNQVERIIMVVLLILFGGSLVTGILDYLTWQGALIGLGFLFVIRPIATLPSMLGTYSTAKEKLAVCFFGIRGIGSFFYLSFALDKVAFPEANELWSIIGFIVMVSIVLHGLTATNAIKVLDRERKISGRPVLDTDQTPDEIR</sequence>
<dbReference type="InterPro" id="IPR006153">
    <property type="entry name" value="Cation/H_exchanger_TM"/>
</dbReference>
<comment type="caution">
    <text evidence="10">The sequence shown here is derived from an EMBL/GenBank/DDBJ whole genome shotgun (WGS) entry which is preliminary data.</text>
</comment>
<accession>A0ABW3SLB3</accession>
<evidence type="ECO:0000256" key="7">
    <source>
        <dbReference type="ARBA" id="ARBA00023136"/>
    </source>
</evidence>
<keyword evidence="4 8" id="KW-0812">Transmembrane</keyword>
<feature type="transmembrane region" description="Helical" evidence="8">
    <location>
        <begin position="322"/>
        <end position="344"/>
    </location>
</feature>
<organism evidence="10 11">
    <name type="scientific">Pontibacter rugosus</name>
    <dbReference type="NCBI Taxonomy" id="1745966"/>
    <lineage>
        <taxon>Bacteria</taxon>
        <taxon>Pseudomonadati</taxon>
        <taxon>Bacteroidota</taxon>
        <taxon>Cytophagia</taxon>
        <taxon>Cytophagales</taxon>
        <taxon>Hymenobacteraceae</taxon>
        <taxon>Pontibacter</taxon>
    </lineage>
</organism>
<comment type="subcellular location">
    <subcellularLocation>
        <location evidence="1">Cell membrane</location>
        <topology evidence="1">Multi-pass membrane protein</topology>
    </subcellularLocation>
</comment>
<feature type="transmembrane region" description="Helical" evidence="8">
    <location>
        <begin position="172"/>
        <end position="191"/>
    </location>
</feature>
<feature type="transmembrane region" description="Helical" evidence="8">
    <location>
        <begin position="203"/>
        <end position="226"/>
    </location>
</feature>
<evidence type="ECO:0000313" key="10">
    <source>
        <dbReference type="EMBL" id="MFD1185478.1"/>
    </source>
</evidence>